<evidence type="ECO:0000313" key="7">
    <source>
        <dbReference type="EMBL" id="MFD0889801.1"/>
    </source>
</evidence>
<sequence length="114" mass="11815">MDNGHIRFSSATGRWVLLTTVLGSGMAMLDGTVVNVALPALGAALKADMAGLQWTVNAYTLTLAGLILLGGSLGDRYGRRRIFLVGVVWFAAASALCGLAPNIETLIAARALQG</sequence>
<dbReference type="Gene3D" id="1.20.1720.10">
    <property type="entry name" value="Multidrug resistance protein D"/>
    <property type="match status" value="1"/>
</dbReference>
<keyword evidence="8" id="KW-1185">Reference proteome</keyword>
<proteinExistence type="predicted"/>
<comment type="caution">
    <text evidence="7">The sequence shown here is derived from an EMBL/GenBank/DDBJ whole genome shotgun (WGS) entry which is preliminary data.</text>
</comment>
<evidence type="ECO:0000256" key="1">
    <source>
        <dbReference type="ARBA" id="ARBA00004651"/>
    </source>
</evidence>
<evidence type="ECO:0000256" key="2">
    <source>
        <dbReference type="ARBA" id="ARBA00022692"/>
    </source>
</evidence>
<keyword evidence="3 5" id="KW-1133">Transmembrane helix</keyword>
<reference evidence="8" key="1">
    <citation type="journal article" date="2019" name="Int. J. Syst. Evol. Microbiol.">
        <title>The Global Catalogue of Microorganisms (GCM) 10K type strain sequencing project: providing services to taxonomists for standard genome sequencing and annotation.</title>
        <authorList>
            <consortium name="The Broad Institute Genomics Platform"/>
            <consortium name="The Broad Institute Genome Sequencing Center for Infectious Disease"/>
            <person name="Wu L."/>
            <person name="Ma J."/>
        </authorList>
    </citation>
    <scope>NUCLEOTIDE SEQUENCE [LARGE SCALE GENOMIC DNA]</scope>
    <source>
        <strain evidence="8">CCUG 62974</strain>
    </source>
</reference>
<evidence type="ECO:0000313" key="8">
    <source>
        <dbReference type="Proteomes" id="UP001597024"/>
    </source>
</evidence>
<dbReference type="EMBL" id="JBHTHX010002037">
    <property type="protein sequence ID" value="MFD0889801.1"/>
    <property type="molecule type" value="Genomic_DNA"/>
</dbReference>
<protein>
    <submittedName>
        <fullName evidence="7">MFS transporter</fullName>
    </submittedName>
</protein>
<dbReference type="Pfam" id="PF07690">
    <property type="entry name" value="MFS_1"/>
    <property type="match status" value="1"/>
</dbReference>
<feature type="transmembrane region" description="Helical" evidence="5">
    <location>
        <begin position="15"/>
        <end position="38"/>
    </location>
</feature>
<dbReference type="InterPro" id="IPR020846">
    <property type="entry name" value="MFS_dom"/>
</dbReference>
<evidence type="ECO:0000259" key="6">
    <source>
        <dbReference type="PROSITE" id="PS50850"/>
    </source>
</evidence>
<feature type="transmembrane region" description="Helical" evidence="5">
    <location>
        <begin position="82"/>
        <end position="103"/>
    </location>
</feature>
<dbReference type="InterPro" id="IPR036259">
    <property type="entry name" value="MFS_trans_sf"/>
</dbReference>
<evidence type="ECO:0000256" key="3">
    <source>
        <dbReference type="ARBA" id="ARBA00022989"/>
    </source>
</evidence>
<accession>A0ABW3E3D1</accession>
<name>A0ABW3E3D1_9ACTN</name>
<keyword evidence="2 5" id="KW-0812">Transmembrane</keyword>
<dbReference type="InterPro" id="IPR011701">
    <property type="entry name" value="MFS"/>
</dbReference>
<dbReference type="Proteomes" id="UP001597024">
    <property type="component" value="Unassembled WGS sequence"/>
</dbReference>
<evidence type="ECO:0000256" key="4">
    <source>
        <dbReference type="ARBA" id="ARBA00023136"/>
    </source>
</evidence>
<dbReference type="SUPFAM" id="SSF103473">
    <property type="entry name" value="MFS general substrate transporter"/>
    <property type="match status" value="1"/>
</dbReference>
<organism evidence="7 8">
    <name type="scientific">Streptosporangium algeriense</name>
    <dbReference type="NCBI Taxonomy" id="1682748"/>
    <lineage>
        <taxon>Bacteria</taxon>
        <taxon>Bacillati</taxon>
        <taxon>Actinomycetota</taxon>
        <taxon>Actinomycetes</taxon>
        <taxon>Streptosporangiales</taxon>
        <taxon>Streptosporangiaceae</taxon>
        <taxon>Streptosporangium</taxon>
    </lineage>
</organism>
<feature type="domain" description="Major facilitator superfamily (MFS) profile" evidence="6">
    <location>
        <begin position="16"/>
        <end position="114"/>
    </location>
</feature>
<evidence type="ECO:0000256" key="5">
    <source>
        <dbReference type="SAM" id="Phobius"/>
    </source>
</evidence>
<feature type="non-terminal residue" evidence="7">
    <location>
        <position position="114"/>
    </location>
</feature>
<dbReference type="PANTHER" id="PTHR42718:SF42">
    <property type="entry name" value="EXPORT PROTEIN"/>
    <property type="match status" value="1"/>
</dbReference>
<feature type="transmembrane region" description="Helical" evidence="5">
    <location>
        <begin position="50"/>
        <end position="70"/>
    </location>
</feature>
<comment type="subcellular location">
    <subcellularLocation>
        <location evidence="1">Cell membrane</location>
        <topology evidence="1">Multi-pass membrane protein</topology>
    </subcellularLocation>
</comment>
<gene>
    <name evidence="7" type="ORF">ACFQ08_35120</name>
</gene>
<dbReference type="PANTHER" id="PTHR42718">
    <property type="entry name" value="MAJOR FACILITATOR SUPERFAMILY MULTIDRUG TRANSPORTER MFSC"/>
    <property type="match status" value="1"/>
</dbReference>
<keyword evidence="4 5" id="KW-0472">Membrane</keyword>
<dbReference type="PROSITE" id="PS50850">
    <property type="entry name" value="MFS"/>
    <property type="match status" value="1"/>
</dbReference>